<dbReference type="GO" id="GO:0000781">
    <property type="term" value="C:chromosome, telomeric region"/>
    <property type="evidence" value="ECO:0007669"/>
    <property type="project" value="UniProtKB-SubCell"/>
</dbReference>
<evidence type="ECO:0000256" key="5">
    <source>
        <dbReference type="ARBA" id="ARBA00013948"/>
    </source>
</evidence>
<dbReference type="RefSeq" id="XP_056515232.1">
    <property type="nucleotide sequence ID" value="XM_056651965.1"/>
</dbReference>
<sequence>MAGLGANHFQRDILPSAHFVQSSFYSSPTTTTLALSHGRIAPTDNSLYAPNATFNVAGPGNLSLGSSPFFYWNTKADGTGNIFGQGSNIFPNQTTNLTLFAIWGVTTGLTNSGVTTNFNFFYDPSLGGAGGIEPVRINQLLAAGTGRKPVIENDFDWLQAQFAGVDMTKAQPFPIPVQVTAVVLSGYSASWGWPLSMNAGKNPATLLRCMAITEVSETFMLAQDKGWGFSNGVCDEESCGEALSLFLAVRFQLSQGLGTTWFMNRMPSTWLNTSLPASNPASTEFDANTGTHYGSRQDYVGSVKPWTGNGPATGCCMAFLYYLFHQLQFTSIPQIIAAAPGVDSSNNGPCSNNVIGGSCLEGSTSRIALLAPGVIIKCPRFSWWHSKAAVDKWFVRDMKRSFEVEERLLQILGLHPRIIEFKGVSDDPFGLLFTEASDGNLQNYIDQHHASIDMSLRFKWRTQAAEAIQFIYQKGVIHSDLRPENFLLHTVAGNEVDLLLCDFGGVNKWRN</sequence>
<dbReference type="PANTHER" id="PTHR44167">
    <property type="entry name" value="OVARIAN-SPECIFIC SERINE/THREONINE-PROTEIN KINASE LOK-RELATED"/>
    <property type="match status" value="1"/>
</dbReference>
<evidence type="ECO:0000256" key="9">
    <source>
        <dbReference type="ARBA" id="ARBA00033194"/>
    </source>
</evidence>
<evidence type="ECO:0000256" key="2">
    <source>
        <dbReference type="ARBA" id="ARBA00004574"/>
    </source>
</evidence>
<gene>
    <name evidence="13" type="ORF">NUU61_001383</name>
</gene>
<organism evidence="13 14">
    <name type="scientific">Penicillium alfredii</name>
    <dbReference type="NCBI Taxonomy" id="1506179"/>
    <lineage>
        <taxon>Eukaryota</taxon>
        <taxon>Fungi</taxon>
        <taxon>Dikarya</taxon>
        <taxon>Ascomycota</taxon>
        <taxon>Pezizomycotina</taxon>
        <taxon>Eurotiomycetes</taxon>
        <taxon>Eurotiomycetidae</taxon>
        <taxon>Eurotiales</taxon>
        <taxon>Aspergillaceae</taxon>
        <taxon>Penicillium</taxon>
    </lineage>
</organism>
<comment type="catalytic activity">
    <reaction evidence="10">
        <text>L-threonyl-[protein] + ATP = O-phospho-L-threonyl-[protein] + ADP + H(+)</text>
        <dbReference type="Rhea" id="RHEA:46608"/>
        <dbReference type="Rhea" id="RHEA-COMP:11060"/>
        <dbReference type="Rhea" id="RHEA-COMP:11605"/>
        <dbReference type="ChEBI" id="CHEBI:15378"/>
        <dbReference type="ChEBI" id="CHEBI:30013"/>
        <dbReference type="ChEBI" id="CHEBI:30616"/>
        <dbReference type="ChEBI" id="CHEBI:61977"/>
        <dbReference type="ChEBI" id="CHEBI:456216"/>
        <dbReference type="EC" id="2.7.11.1"/>
    </reaction>
</comment>
<dbReference type="AlphaFoldDB" id="A0A9W9G4C9"/>
<comment type="subunit">
    <text evidence="3">Component of the EKC/KEOPS complex composed of at least BUD32, CGI121, GON7, KAE1 and PCC1; the whole complex dimerizes.</text>
</comment>
<keyword evidence="14" id="KW-1185">Reference proteome</keyword>
<dbReference type="Gene3D" id="1.10.510.10">
    <property type="entry name" value="Transferase(Phosphotransferase) domain 1"/>
    <property type="match status" value="1"/>
</dbReference>
<comment type="function">
    <text evidence="1">Component of the EKC/KEOPS complex that is required for the formation of a threonylcarbamoyl group on adenosine at position 37 (t(6)A37) in tRNAs that read codons beginning with adenine. The complex is probably involved in the transfer of the threonylcarbamoyl moiety of threonylcarbamoyl-AMP (TC-AMP) to the N6 group of A37. BUD32 has ATPase activity in the context of the EKC/KEOPS complex and likely plays a supporting role to the catalytic subunit KAE1. The EKC/KEOPS complex also promotes both telomere uncapping and telomere elongation. The complex is required for efficient recruitment of transcriptional coactivators.</text>
</comment>
<evidence type="ECO:0000313" key="13">
    <source>
        <dbReference type="EMBL" id="KAJ5111753.1"/>
    </source>
</evidence>
<dbReference type="GO" id="GO:0005524">
    <property type="term" value="F:ATP binding"/>
    <property type="evidence" value="ECO:0007669"/>
    <property type="project" value="InterPro"/>
</dbReference>
<comment type="catalytic activity">
    <reaction evidence="11">
        <text>L-seryl-[protein] + ATP = O-phospho-L-seryl-[protein] + ADP + H(+)</text>
        <dbReference type="Rhea" id="RHEA:17989"/>
        <dbReference type="Rhea" id="RHEA-COMP:9863"/>
        <dbReference type="Rhea" id="RHEA-COMP:11604"/>
        <dbReference type="ChEBI" id="CHEBI:15378"/>
        <dbReference type="ChEBI" id="CHEBI:29999"/>
        <dbReference type="ChEBI" id="CHEBI:30616"/>
        <dbReference type="ChEBI" id="CHEBI:83421"/>
        <dbReference type="ChEBI" id="CHEBI:456216"/>
        <dbReference type="EC" id="2.7.11.1"/>
    </reaction>
</comment>
<evidence type="ECO:0000256" key="6">
    <source>
        <dbReference type="ARBA" id="ARBA00019973"/>
    </source>
</evidence>
<evidence type="ECO:0000256" key="8">
    <source>
        <dbReference type="ARBA" id="ARBA00030980"/>
    </source>
</evidence>
<dbReference type="GO" id="GO:0005634">
    <property type="term" value="C:nucleus"/>
    <property type="evidence" value="ECO:0007669"/>
    <property type="project" value="TreeGrafter"/>
</dbReference>
<dbReference type="Proteomes" id="UP001141434">
    <property type="component" value="Unassembled WGS sequence"/>
</dbReference>
<dbReference type="PROSITE" id="PS00109">
    <property type="entry name" value="PROTEIN_KINASE_TYR"/>
    <property type="match status" value="1"/>
</dbReference>
<dbReference type="InterPro" id="IPR000719">
    <property type="entry name" value="Prot_kinase_dom"/>
</dbReference>
<dbReference type="EC" id="2.7.11.1" evidence="4"/>
<dbReference type="InterPro" id="IPR011009">
    <property type="entry name" value="Kinase-like_dom_sf"/>
</dbReference>
<reference evidence="13" key="2">
    <citation type="journal article" date="2023" name="IMA Fungus">
        <title>Comparative genomic study of the Penicillium genus elucidates a diverse pangenome and 15 lateral gene transfer events.</title>
        <authorList>
            <person name="Petersen C."/>
            <person name="Sorensen T."/>
            <person name="Nielsen M.R."/>
            <person name="Sondergaard T.E."/>
            <person name="Sorensen J.L."/>
            <person name="Fitzpatrick D.A."/>
            <person name="Frisvad J.C."/>
            <person name="Nielsen K.L."/>
        </authorList>
    </citation>
    <scope>NUCLEOTIDE SEQUENCE</scope>
    <source>
        <strain evidence="13">IBT 34128</strain>
    </source>
</reference>
<evidence type="ECO:0000256" key="10">
    <source>
        <dbReference type="ARBA" id="ARBA00047899"/>
    </source>
</evidence>
<evidence type="ECO:0000259" key="12">
    <source>
        <dbReference type="PROSITE" id="PS50011"/>
    </source>
</evidence>
<evidence type="ECO:0000256" key="1">
    <source>
        <dbReference type="ARBA" id="ARBA00003747"/>
    </source>
</evidence>
<comment type="subcellular location">
    <subcellularLocation>
        <location evidence="2">Chromosome</location>
        <location evidence="2">Telomere</location>
    </subcellularLocation>
</comment>
<dbReference type="GeneID" id="81391133"/>
<evidence type="ECO:0000256" key="4">
    <source>
        <dbReference type="ARBA" id="ARBA00012513"/>
    </source>
</evidence>
<dbReference type="InterPro" id="IPR008266">
    <property type="entry name" value="Tyr_kinase_AS"/>
</dbReference>
<accession>A0A9W9G4C9</accession>
<dbReference type="GO" id="GO:0044773">
    <property type="term" value="P:mitotic DNA damage checkpoint signaling"/>
    <property type="evidence" value="ECO:0007669"/>
    <property type="project" value="TreeGrafter"/>
</dbReference>
<dbReference type="Pfam" id="PF00069">
    <property type="entry name" value="Pkinase"/>
    <property type="match status" value="1"/>
</dbReference>
<dbReference type="PANTHER" id="PTHR44167:SF24">
    <property type="entry name" value="SERINE_THREONINE-PROTEIN KINASE CHK2"/>
    <property type="match status" value="1"/>
</dbReference>
<comment type="caution">
    <text evidence="13">The sequence shown here is derived from an EMBL/GenBank/DDBJ whole genome shotgun (WGS) entry which is preliminary data.</text>
</comment>
<dbReference type="EMBL" id="JAPMSZ010000002">
    <property type="protein sequence ID" value="KAJ5111753.1"/>
    <property type="molecule type" value="Genomic_DNA"/>
</dbReference>
<dbReference type="OrthoDB" id="1668230at2759"/>
<evidence type="ECO:0000313" key="14">
    <source>
        <dbReference type="Proteomes" id="UP001141434"/>
    </source>
</evidence>
<dbReference type="GO" id="GO:0004674">
    <property type="term" value="F:protein serine/threonine kinase activity"/>
    <property type="evidence" value="ECO:0007669"/>
    <property type="project" value="UniProtKB-EC"/>
</dbReference>
<evidence type="ECO:0000256" key="11">
    <source>
        <dbReference type="ARBA" id="ARBA00048679"/>
    </source>
</evidence>
<keyword evidence="7" id="KW-0779">Telomere</keyword>
<protein>
    <recommendedName>
        <fullName evidence="6">EKC/KEOPS complex subunit BUD32</fullName>
        <ecNumber evidence="4">2.7.11.1</ecNumber>
    </recommendedName>
    <alternativeName>
        <fullName evidence="8 9">Atypical Serine/threonine protein kinase BUD32</fullName>
    </alternativeName>
    <alternativeName>
        <fullName evidence="5">EKC/KEOPS complex subunit bud32</fullName>
    </alternativeName>
</protein>
<feature type="domain" description="Protein kinase" evidence="12">
    <location>
        <begin position="361"/>
        <end position="511"/>
    </location>
</feature>
<reference evidence="13" key="1">
    <citation type="submission" date="2022-11" db="EMBL/GenBank/DDBJ databases">
        <authorList>
            <person name="Petersen C."/>
        </authorList>
    </citation>
    <scope>NUCLEOTIDE SEQUENCE</scope>
    <source>
        <strain evidence="13">IBT 34128</strain>
    </source>
</reference>
<dbReference type="SUPFAM" id="SSF56112">
    <property type="entry name" value="Protein kinase-like (PK-like)"/>
    <property type="match status" value="1"/>
</dbReference>
<dbReference type="PROSITE" id="PS50011">
    <property type="entry name" value="PROTEIN_KINASE_DOM"/>
    <property type="match status" value="1"/>
</dbReference>
<evidence type="ECO:0000256" key="7">
    <source>
        <dbReference type="ARBA" id="ARBA00022895"/>
    </source>
</evidence>
<keyword evidence="7" id="KW-0158">Chromosome</keyword>
<proteinExistence type="predicted"/>
<name>A0A9W9G4C9_9EURO</name>
<evidence type="ECO:0000256" key="3">
    <source>
        <dbReference type="ARBA" id="ARBA00011534"/>
    </source>
</evidence>